<gene>
    <name evidence="1" type="ORF">GCM10017786_69620</name>
</gene>
<organism evidence="1 2">
    <name type="scientific">Amycolatopsis deserti</name>
    <dbReference type="NCBI Taxonomy" id="185696"/>
    <lineage>
        <taxon>Bacteria</taxon>
        <taxon>Bacillati</taxon>
        <taxon>Actinomycetota</taxon>
        <taxon>Actinomycetes</taxon>
        <taxon>Pseudonocardiales</taxon>
        <taxon>Pseudonocardiaceae</taxon>
        <taxon>Amycolatopsis</taxon>
    </lineage>
</organism>
<protein>
    <submittedName>
        <fullName evidence="1">Uncharacterized protein</fullName>
    </submittedName>
</protein>
<evidence type="ECO:0000313" key="1">
    <source>
        <dbReference type="EMBL" id="GHF25517.1"/>
    </source>
</evidence>
<dbReference type="EMBL" id="BNAU01000011">
    <property type="protein sequence ID" value="GHF25517.1"/>
    <property type="molecule type" value="Genomic_DNA"/>
</dbReference>
<reference evidence="2" key="1">
    <citation type="journal article" date="2019" name="Int. J. Syst. Evol. Microbiol.">
        <title>The Global Catalogue of Microorganisms (GCM) 10K type strain sequencing project: providing services to taxonomists for standard genome sequencing and annotation.</title>
        <authorList>
            <consortium name="The Broad Institute Genomics Platform"/>
            <consortium name="The Broad Institute Genome Sequencing Center for Infectious Disease"/>
            <person name="Wu L."/>
            <person name="Ma J."/>
        </authorList>
    </citation>
    <scope>NUCLEOTIDE SEQUENCE [LARGE SCALE GENOMIC DNA]</scope>
    <source>
        <strain evidence="2">CGMCC 4.7677</strain>
    </source>
</reference>
<comment type="caution">
    <text evidence="1">The sequence shown here is derived from an EMBL/GenBank/DDBJ whole genome shotgun (WGS) entry which is preliminary data.</text>
</comment>
<name>A0ABQ3JHN3_9PSEU</name>
<accession>A0ABQ3JHN3</accession>
<dbReference type="Gene3D" id="3.30.9.30">
    <property type="match status" value="1"/>
</dbReference>
<sequence>MPPVAALDWLAALVVYEQARTGRVQLSARVWGELWHCDGLARLLRNQYLAERRLDDYRWTDWLYQP</sequence>
<proteinExistence type="predicted"/>
<evidence type="ECO:0000313" key="2">
    <source>
        <dbReference type="Proteomes" id="UP000605897"/>
    </source>
</evidence>
<keyword evidence="2" id="KW-1185">Reference proteome</keyword>
<dbReference type="Proteomes" id="UP000605897">
    <property type="component" value="Unassembled WGS sequence"/>
</dbReference>